<feature type="transmembrane region" description="Helical" evidence="2">
    <location>
        <begin position="162"/>
        <end position="183"/>
    </location>
</feature>
<feature type="transmembrane region" description="Helical" evidence="2">
    <location>
        <begin position="379"/>
        <end position="398"/>
    </location>
</feature>
<feature type="transmembrane region" description="Helical" evidence="2">
    <location>
        <begin position="321"/>
        <end position="340"/>
    </location>
</feature>
<protein>
    <submittedName>
        <fullName evidence="3">10 TM domain-containing transmembrane protein</fullName>
    </submittedName>
</protein>
<feature type="transmembrane region" description="Helical" evidence="2">
    <location>
        <begin position="78"/>
        <end position="96"/>
    </location>
</feature>
<keyword evidence="2" id="KW-1133">Transmembrane helix</keyword>
<name>A0AAW2ZCU0_9EUKA</name>
<dbReference type="PANTHER" id="PTHR22911:SF79">
    <property type="entry name" value="MOBA-LIKE NTP TRANSFERASE DOMAIN-CONTAINING PROTEIN"/>
    <property type="match status" value="1"/>
</dbReference>
<keyword evidence="2 3" id="KW-0812">Transmembrane</keyword>
<organism evidence="3 4">
    <name type="scientific">Acrasis kona</name>
    <dbReference type="NCBI Taxonomy" id="1008807"/>
    <lineage>
        <taxon>Eukaryota</taxon>
        <taxon>Discoba</taxon>
        <taxon>Heterolobosea</taxon>
        <taxon>Tetramitia</taxon>
        <taxon>Eutetramitia</taxon>
        <taxon>Acrasidae</taxon>
        <taxon>Acrasis</taxon>
    </lineage>
</organism>
<comment type="caution">
    <text evidence="3">The sequence shown here is derived from an EMBL/GenBank/DDBJ whole genome shotgun (WGS) entry which is preliminary data.</text>
</comment>
<evidence type="ECO:0000256" key="1">
    <source>
        <dbReference type="SAM" id="MobiDB-lite"/>
    </source>
</evidence>
<accession>A0AAW2ZCU0</accession>
<dbReference type="GO" id="GO:0016020">
    <property type="term" value="C:membrane"/>
    <property type="evidence" value="ECO:0007669"/>
    <property type="project" value="TreeGrafter"/>
</dbReference>
<evidence type="ECO:0000313" key="4">
    <source>
        <dbReference type="Proteomes" id="UP001431209"/>
    </source>
</evidence>
<dbReference type="PANTHER" id="PTHR22911">
    <property type="entry name" value="ACYL-MALONYL CONDENSING ENZYME-RELATED"/>
    <property type="match status" value="1"/>
</dbReference>
<feature type="transmembrane region" description="Helical" evidence="2">
    <location>
        <begin position="249"/>
        <end position="269"/>
    </location>
</feature>
<dbReference type="AlphaFoldDB" id="A0AAW2ZCU0"/>
<feature type="transmembrane region" description="Helical" evidence="2">
    <location>
        <begin position="47"/>
        <end position="66"/>
    </location>
</feature>
<feature type="region of interest" description="Disordered" evidence="1">
    <location>
        <begin position="1"/>
        <end position="23"/>
    </location>
</feature>
<feature type="transmembrane region" description="Helical" evidence="2">
    <location>
        <begin position="352"/>
        <end position="373"/>
    </location>
</feature>
<dbReference type="InterPro" id="IPR037185">
    <property type="entry name" value="EmrE-like"/>
</dbReference>
<feature type="compositionally biased region" description="Polar residues" evidence="1">
    <location>
        <begin position="1"/>
        <end position="11"/>
    </location>
</feature>
<keyword evidence="4" id="KW-1185">Reference proteome</keyword>
<feature type="transmembrane region" description="Helical" evidence="2">
    <location>
        <begin position="290"/>
        <end position="309"/>
    </location>
</feature>
<evidence type="ECO:0000256" key="2">
    <source>
        <dbReference type="SAM" id="Phobius"/>
    </source>
</evidence>
<feature type="transmembrane region" description="Helical" evidence="2">
    <location>
        <begin position="132"/>
        <end position="150"/>
    </location>
</feature>
<proteinExistence type="predicted"/>
<evidence type="ECO:0000313" key="3">
    <source>
        <dbReference type="EMBL" id="KAL0487006.1"/>
    </source>
</evidence>
<feature type="transmembrane region" description="Helical" evidence="2">
    <location>
        <begin position="195"/>
        <end position="217"/>
    </location>
</feature>
<dbReference type="Proteomes" id="UP001431209">
    <property type="component" value="Unassembled WGS sequence"/>
</dbReference>
<sequence>MKQTTDATSNEAEGGVLSAPSSSQYFTTSKTHMIALRDRIMTFAHTYIAYIFAILSHGLFGLHPVFSRYLQHSMQHPLPGFSLMFVAFGCVIVAFSPKIGYRSFKFIYPRLKQEKINMALVKRVLKILWTDFILNYRIWSYVAVVVIRAMTNIFSSRFTSAVYVQLIGLLAPFMVSGITFIFLRNTPEGRADKLTWKTFLALTCTIIGSVLIILGGVKSNGGAEHWYSFFVNFKIDWSALGNNITGYDLLGMGLAFVSNLFLSIYMILVKRLKSSNAASASSFLTDGEGLFLFQSFAISLVALPISLSFENWSPWGMMDAKGWACLCSFICFVTILAQFISVRSIQTLGATTVGSTISLRLVSSIFFSIVIIGETLQTAWQLVGVIIVLVSVSVFLYFQNKQHKQVAMELAKENTEVALRMEEGTLDEIKVKKEAHAEV</sequence>
<dbReference type="SUPFAM" id="SSF103481">
    <property type="entry name" value="Multidrug resistance efflux transporter EmrE"/>
    <property type="match status" value="1"/>
</dbReference>
<gene>
    <name evidence="3" type="ORF">AKO1_001311</name>
</gene>
<reference evidence="3 4" key="1">
    <citation type="submission" date="2024-03" db="EMBL/GenBank/DDBJ databases">
        <title>The Acrasis kona genome and developmental transcriptomes reveal deep origins of eukaryotic multicellular pathways.</title>
        <authorList>
            <person name="Sheikh S."/>
            <person name="Fu C.-J."/>
            <person name="Brown M.W."/>
            <person name="Baldauf S.L."/>
        </authorList>
    </citation>
    <scope>NUCLEOTIDE SEQUENCE [LARGE SCALE GENOMIC DNA]</scope>
    <source>
        <strain evidence="3 4">ATCC MYA-3509</strain>
    </source>
</reference>
<dbReference type="EMBL" id="JAOPGA020001294">
    <property type="protein sequence ID" value="KAL0487006.1"/>
    <property type="molecule type" value="Genomic_DNA"/>
</dbReference>
<keyword evidence="2" id="KW-0472">Membrane</keyword>